<sequence>MKWRNYGLWMSVASVLYMVFRDLGLQIDLTSWETYVTSILGILVTLGIISNPESGRGFFNAKTPSQLPEQSVNSQQSLQQNTVTNETNAEIESDEMTPDRQYVPYEK</sequence>
<gene>
    <name evidence="2" type="ORF">OIH86_19100</name>
</gene>
<name>A0ABT3DL34_9BACI</name>
<reference evidence="2 3" key="1">
    <citation type="submission" date="2022-10" db="EMBL/GenBank/DDBJ databases">
        <title>Draft genome assembly of moderately radiation resistant bacterium Metabacillus halosaccharovorans.</title>
        <authorList>
            <person name="Pal S."/>
            <person name="Gopinathan A."/>
        </authorList>
    </citation>
    <scope>NUCLEOTIDE SEQUENCE [LARGE SCALE GENOMIC DNA]</scope>
    <source>
        <strain evidence="2 3">VITHBRA001</strain>
    </source>
</reference>
<evidence type="ECO:0000313" key="3">
    <source>
        <dbReference type="Proteomes" id="UP001526147"/>
    </source>
</evidence>
<evidence type="ECO:0000256" key="1">
    <source>
        <dbReference type="SAM" id="MobiDB-lite"/>
    </source>
</evidence>
<evidence type="ECO:0008006" key="4">
    <source>
        <dbReference type="Google" id="ProtNLM"/>
    </source>
</evidence>
<feature type="region of interest" description="Disordered" evidence="1">
    <location>
        <begin position="59"/>
        <end position="107"/>
    </location>
</feature>
<proteinExistence type="predicted"/>
<keyword evidence="3" id="KW-1185">Reference proteome</keyword>
<feature type="compositionally biased region" description="Low complexity" evidence="1">
    <location>
        <begin position="70"/>
        <end position="85"/>
    </location>
</feature>
<accession>A0ABT3DL34</accession>
<dbReference type="EMBL" id="JAOYEY010000047">
    <property type="protein sequence ID" value="MCV9887755.1"/>
    <property type="molecule type" value="Genomic_DNA"/>
</dbReference>
<dbReference type="Proteomes" id="UP001526147">
    <property type="component" value="Unassembled WGS sequence"/>
</dbReference>
<comment type="caution">
    <text evidence="2">The sequence shown here is derived from an EMBL/GenBank/DDBJ whole genome shotgun (WGS) entry which is preliminary data.</text>
</comment>
<organism evidence="2 3">
    <name type="scientific">Metabacillus halosaccharovorans</name>
    <dbReference type="NCBI Taxonomy" id="930124"/>
    <lineage>
        <taxon>Bacteria</taxon>
        <taxon>Bacillati</taxon>
        <taxon>Bacillota</taxon>
        <taxon>Bacilli</taxon>
        <taxon>Bacillales</taxon>
        <taxon>Bacillaceae</taxon>
        <taxon>Metabacillus</taxon>
    </lineage>
</organism>
<evidence type="ECO:0000313" key="2">
    <source>
        <dbReference type="EMBL" id="MCV9887755.1"/>
    </source>
</evidence>
<protein>
    <recommendedName>
        <fullName evidence="4">Holin</fullName>
    </recommendedName>
</protein>
<dbReference type="RefSeq" id="WP_180321226.1">
    <property type="nucleotide sequence ID" value="NZ_JAOYEY010000047.1"/>
</dbReference>